<evidence type="ECO:0000259" key="1">
    <source>
        <dbReference type="Pfam" id="PF00646"/>
    </source>
</evidence>
<gene>
    <name evidence="2" type="ORF">TCE0_060f18643</name>
</gene>
<dbReference type="EMBL" id="DF933856">
    <property type="protein sequence ID" value="GAM43657.1"/>
    <property type="molecule type" value="Genomic_DNA"/>
</dbReference>
<sequence length="616" mass="70184">MSSSERWAPGPALSLLPVELVAAIVALLPLKDIVSLAKTSRLMHQRMIPFMYPVLEIIQQVPWVPNAPGFDLEKYQRTFFQEDGLKETLSIFSIVKDLRVLPQPWSFQRCLLAMHLARTGDPRREHEDGMQHTRILEAFSLMASQMFSNVQPGKLGHFAWMLGYCMPPEVLGPEGYITINQSNLKSLALAVDGACTGYGLAGLSQLDNLRHFSWRGVVTKQNFRLFRTVIERNAHHLVSLEVEVLHRAGRARSINEVYLDLIWLGLLVPSHRHIERLERARSVKNEFRLNKLVSLSLRNVSLVAWKTDTVLTFDPARLTSLTLDYCVKTLRFFETWDQCNHGLSLRSFRGMIDEPWAQRTSFPLEDLLRKHGSRLEDFYLSIGDISELNMDFGLYAPCLKRMILSFYRRPLVTRTESTLLDTFSIAMILEDLPGLEGFAFSRAPQLLRSFLRHHAGPFPSLKVIHFRTPKGSMSGISPMVDYSCSTKTIIDSINQYERYKPSNSAASFLSGLVEFANWAFDCTCFPNLDIVAMGDVSIANGGVVLRRKDHLPRYSLGHVEPLLQAYNDYRNIDSSLTIPFEFVKPHDLRPWEGLEKCREMVLANSLHEPWAGNIFG</sequence>
<name>A0A6V8HNT0_TALPI</name>
<dbReference type="InterPro" id="IPR036047">
    <property type="entry name" value="F-box-like_dom_sf"/>
</dbReference>
<evidence type="ECO:0000313" key="3">
    <source>
        <dbReference type="Proteomes" id="UP000053095"/>
    </source>
</evidence>
<feature type="domain" description="F-box" evidence="1">
    <location>
        <begin position="13"/>
        <end position="45"/>
    </location>
</feature>
<keyword evidence="3" id="KW-1185">Reference proteome</keyword>
<reference evidence="3" key="1">
    <citation type="journal article" date="2015" name="Genome Announc.">
        <title>Draft genome sequence of Talaromyces cellulolyticus strain Y-94, a source of lignocellulosic biomass-degrading enzymes.</title>
        <authorList>
            <person name="Fujii T."/>
            <person name="Koike H."/>
            <person name="Sawayama S."/>
            <person name="Yano S."/>
            <person name="Inoue H."/>
        </authorList>
    </citation>
    <scope>NUCLEOTIDE SEQUENCE [LARGE SCALE GENOMIC DNA]</scope>
    <source>
        <strain evidence="3">Y-94</strain>
    </source>
</reference>
<dbReference type="SUPFAM" id="SSF81383">
    <property type="entry name" value="F-box domain"/>
    <property type="match status" value="1"/>
</dbReference>
<proteinExistence type="predicted"/>
<dbReference type="Proteomes" id="UP000053095">
    <property type="component" value="Unassembled WGS sequence"/>
</dbReference>
<dbReference type="InterPro" id="IPR001810">
    <property type="entry name" value="F-box_dom"/>
</dbReference>
<organism evidence="2 3">
    <name type="scientific">Talaromyces pinophilus</name>
    <name type="common">Penicillium pinophilum</name>
    <dbReference type="NCBI Taxonomy" id="128442"/>
    <lineage>
        <taxon>Eukaryota</taxon>
        <taxon>Fungi</taxon>
        <taxon>Dikarya</taxon>
        <taxon>Ascomycota</taxon>
        <taxon>Pezizomycotina</taxon>
        <taxon>Eurotiomycetes</taxon>
        <taxon>Eurotiomycetidae</taxon>
        <taxon>Eurotiales</taxon>
        <taxon>Trichocomaceae</taxon>
        <taxon>Talaromyces</taxon>
        <taxon>Talaromyces sect. Talaromyces</taxon>
    </lineage>
</organism>
<dbReference type="Pfam" id="PF00646">
    <property type="entry name" value="F-box"/>
    <property type="match status" value="1"/>
</dbReference>
<dbReference type="AlphaFoldDB" id="A0A6V8HNT0"/>
<accession>A0A6V8HNT0</accession>
<evidence type="ECO:0000313" key="2">
    <source>
        <dbReference type="EMBL" id="GAM43657.1"/>
    </source>
</evidence>
<protein>
    <recommendedName>
        <fullName evidence="1">F-box domain-containing protein</fullName>
    </recommendedName>
</protein>
<comment type="caution">
    <text evidence="2">The sequence shown here is derived from an EMBL/GenBank/DDBJ whole genome shotgun (WGS) entry which is preliminary data.</text>
</comment>